<feature type="transmembrane region" description="Helical" evidence="8">
    <location>
        <begin position="255"/>
        <end position="278"/>
    </location>
</feature>
<feature type="transmembrane region" description="Helical" evidence="8">
    <location>
        <begin position="145"/>
        <end position="164"/>
    </location>
</feature>
<dbReference type="PANTHER" id="PTHR43394:SF1">
    <property type="entry name" value="ATP-BINDING CASSETTE SUB-FAMILY B MEMBER 10, MITOCHONDRIAL"/>
    <property type="match status" value="1"/>
</dbReference>
<evidence type="ECO:0000313" key="11">
    <source>
        <dbReference type="EMBL" id="WBL31480.1"/>
    </source>
</evidence>
<dbReference type="Proteomes" id="UP001210120">
    <property type="component" value="Chromosome"/>
</dbReference>
<dbReference type="Gene3D" id="1.20.1560.10">
    <property type="entry name" value="ABC transporter type 1, transmembrane domain"/>
    <property type="match status" value="1"/>
</dbReference>
<gene>
    <name evidence="11" type="ORF">O7R10_00215</name>
</gene>
<protein>
    <submittedName>
        <fullName evidence="11">ABC transporter ATP-binding protein</fullName>
    </submittedName>
</protein>
<dbReference type="InterPro" id="IPR003439">
    <property type="entry name" value="ABC_transporter-like_ATP-bd"/>
</dbReference>
<evidence type="ECO:0000256" key="7">
    <source>
        <dbReference type="ARBA" id="ARBA00023136"/>
    </source>
</evidence>
<accession>A0ABY7M244</accession>
<feature type="domain" description="ABC transmembrane type-1" evidence="10">
    <location>
        <begin position="17"/>
        <end position="324"/>
    </location>
</feature>
<evidence type="ECO:0000256" key="3">
    <source>
        <dbReference type="ARBA" id="ARBA00022692"/>
    </source>
</evidence>
<dbReference type="Gene3D" id="3.40.50.300">
    <property type="entry name" value="P-loop containing nucleotide triphosphate hydrolases"/>
    <property type="match status" value="1"/>
</dbReference>
<dbReference type="SUPFAM" id="SSF52540">
    <property type="entry name" value="P-loop containing nucleoside triphosphate hydrolases"/>
    <property type="match status" value="1"/>
</dbReference>
<name>A0ABY7M244_9MOLU</name>
<dbReference type="Pfam" id="PF00005">
    <property type="entry name" value="ABC_tran"/>
    <property type="match status" value="1"/>
</dbReference>
<sequence length="596" mass="69109">MNQIFFHYLKPFKKKIITSIFLILLVSIISAYIPIFEGRYIIDYINKNSKKANSLSINNIIKYKKTIFLFLFLNFILYFLCMIGKFIYNKLIISSIHKALKKIRKKLHKKIQNLPIRYFDQNTIGNIMSRVSNDMEIVSSGLQQTFSTLISSFFNISILIISMFWVNFRIGIIISLMIPISMITILIIQKKSRTLFIQRFEKTGEYSGFLQEKYLGHKEILLYNQQKRVFEDFKKYNNDLTKLIFKSSLLSGSSIAVVHFWTYAMLSIITILGFFLMQGNLNPFLIKLGFITIQLGTFQAFTQYVWRLGNPINDLSQVFVILQSTKAASNRIFSFLSEYEDKEEKNKLITLNKAEGYVNFKNVNFSYNQDNIIIENINLSIEKNKMTAIVGPTGSGKTTLINLLTRFYKINKGEITIDNININKIENNSLRKILGVVFQDVWLFKGTILENIKYGSPNVTEENVIEASKKTKLHNFVKTKEKKYQTIIDESTSNLSQGEKQLITITRILLRNPSILILDEATSTIDTQMESIVQKSIQKLFYNRTSIVIAHRLSTIINADMIIVLKNGNIIEKGQHTELLEKKGFYYDLFQSQFEK</sequence>
<dbReference type="PANTHER" id="PTHR43394">
    <property type="entry name" value="ATP-DEPENDENT PERMEASE MDL1, MITOCHONDRIAL"/>
    <property type="match status" value="1"/>
</dbReference>
<dbReference type="PROSITE" id="PS50893">
    <property type="entry name" value="ABC_TRANSPORTER_2"/>
    <property type="match status" value="1"/>
</dbReference>
<keyword evidence="6 8" id="KW-1133">Transmembrane helix</keyword>
<feature type="domain" description="ABC transporter" evidence="9">
    <location>
        <begin position="358"/>
        <end position="592"/>
    </location>
</feature>
<dbReference type="InterPro" id="IPR036640">
    <property type="entry name" value="ABC1_TM_sf"/>
</dbReference>
<dbReference type="InterPro" id="IPR003593">
    <property type="entry name" value="AAA+_ATPase"/>
</dbReference>
<evidence type="ECO:0000313" key="12">
    <source>
        <dbReference type="Proteomes" id="UP001210120"/>
    </source>
</evidence>
<feature type="transmembrane region" description="Helical" evidence="8">
    <location>
        <begin position="67"/>
        <end position="88"/>
    </location>
</feature>
<comment type="similarity">
    <text evidence="2">Belongs to the ABC transporter superfamily.</text>
</comment>
<evidence type="ECO:0000256" key="1">
    <source>
        <dbReference type="ARBA" id="ARBA00004651"/>
    </source>
</evidence>
<keyword evidence="5 11" id="KW-0067">ATP-binding</keyword>
<dbReference type="InterPro" id="IPR027417">
    <property type="entry name" value="P-loop_NTPase"/>
</dbReference>
<evidence type="ECO:0000259" key="10">
    <source>
        <dbReference type="PROSITE" id="PS50929"/>
    </source>
</evidence>
<dbReference type="PROSITE" id="PS50929">
    <property type="entry name" value="ABC_TM1F"/>
    <property type="match status" value="1"/>
</dbReference>
<evidence type="ECO:0000256" key="4">
    <source>
        <dbReference type="ARBA" id="ARBA00022741"/>
    </source>
</evidence>
<feature type="transmembrane region" description="Helical" evidence="8">
    <location>
        <begin position="170"/>
        <end position="188"/>
    </location>
</feature>
<feature type="transmembrane region" description="Helical" evidence="8">
    <location>
        <begin position="16"/>
        <end position="35"/>
    </location>
</feature>
<keyword evidence="4" id="KW-0547">Nucleotide-binding</keyword>
<keyword evidence="12" id="KW-1185">Reference proteome</keyword>
<keyword evidence="7 8" id="KW-0472">Membrane</keyword>
<dbReference type="CDD" id="cd18547">
    <property type="entry name" value="ABC_6TM_Tm288_like"/>
    <property type="match status" value="1"/>
</dbReference>
<dbReference type="SUPFAM" id="SSF90123">
    <property type="entry name" value="ABC transporter transmembrane region"/>
    <property type="match status" value="1"/>
</dbReference>
<evidence type="ECO:0000256" key="2">
    <source>
        <dbReference type="ARBA" id="ARBA00005417"/>
    </source>
</evidence>
<dbReference type="InterPro" id="IPR011527">
    <property type="entry name" value="ABC1_TM_dom"/>
</dbReference>
<dbReference type="EMBL" id="CP115156">
    <property type="protein sequence ID" value="WBL31480.1"/>
    <property type="molecule type" value="Genomic_DNA"/>
</dbReference>
<feature type="transmembrane region" description="Helical" evidence="8">
    <location>
        <begin position="284"/>
        <end position="306"/>
    </location>
</feature>
<reference evidence="11" key="1">
    <citation type="submission" date="2022-12" db="EMBL/GenBank/DDBJ databases">
        <title>Genomic Characterization of Candidatus Phytoplasma sacchari in China.</title>
        <authorList>
            <person name="Zhang R.-Y."/>
        </authorList>
    </citation>
    <scope>NUCLEOTIDE SEQUENCE [LARGE SCALE GENOMIC DNA]</scope>
    <source>
        <strain evidence="11">SCWL1</strain>
    </source>
</reference>
<evidence type="ECO:0000256" key="8">
    <source>
        <dbReference type="SAM" id="Phobius"/>
    </source>
</evidence>
<dbReference type="GO" id="GO:0005524">
    <property type="term" value="F:ATP binding"/>
    <property type="evidence" value="ECO:0007669"/>
    <property type="project" value="UniProtKB-KW"/>
</dbReference>
<evidence type="ECO:0000256" key="5">
    <source>
        <dbReference type="ARBA" id="ARBA00022840"/>
    </source>
</evidence>
<evidence type="ECO:0000259" key="9">
    <source>
        <dbReference type="PROSITE" id="PS50893"/>
    </source>
</evidence>
<dbReference type="SMART" id="SM00382">
    <property type="entry name" value="AAA"/>
    <property type="match status" value="1"/>
</dbReference>
<dbReference type="Pfam" id="PF00664">
    <property type="entry name" value="ABC_membrane"/>
    <property type="match status" value="1"/>
</dbReference>
<keyword evidence="3 8" id="KW-0812">Transmembrane</keyword>
<comment type="subcellular location">
    <subcellularLocation>
        <location evidence="1">Cell membrane</location>
        <topology evidence="1">Multi-pass membrane protein</topology>
    </subcellularLocation>
</comment>
<proteinExistence type="inferred from homology"/>
<organism evidence="11 12">
    <name type="scientific">Candidatus Phytoplasma sacchari</name>
    <dbReference type="NCBI Taxonomy" id="2609813"/>
    <lineage>
        <taxon>Bacteria</taxon>
        <taxon>Bacillati</taxon>
        <taxon>Mycoplasmatota</taxon>
        <taxon>Mollicutes</taxon>
        <taxon>Acholeplasmatales</taxon>
        <taxon>Acholeplasmataceae</taxon>
        <taxon>Candidatus Phytoplasma</taxon>
        <taxon>16SrXI (Rice yellow dwarf group)</taxon>
    </lineage>
</organism>
<evidence type="ECO:0000256" key="6">
    <source>
        <dbReference type="ARBA" id="ARBA00022989"/>
    </source>
</evidence>
<dbReference type="InterPro" id="IPR039421">
    <property type="entry name" value="Type_1_exporter"/>
</dbReference>